<dbReference type="Pfam" id="PF00651">
    <property type="entry name" value="BTB"/>
    <property type="match status" value="1"/>
</dbReference>
<evidence type="ECO:0000313" key="2">
    <source>
        <dbReference type="EMBL" id="KAK5695251.1"/>
    </source>
</evidence>
<dbReference type="PANTHER" id="PTHR47843">
    <property type="entry name" value="BTB DOMAIN-CONTAINING PROTEIN-RELATED"/>
    <property type="match status" value="1"/>
</dbReference>
<dbReference type="SUPFAM" id="SSF54695">
    <property type="entry name" value="POZ domain"/>
    <property type="match status" value="1"/>
</dbReference>
<protein>
    <recommendedName>
        <fullName evidence="1">BTB domain-containing protein</fullName>
    </recommendedName>
</protein>
<reference evidence="2" key="1">
    <citation type="submission" date="2023-08" db="EMBL/GenBank/DDBJ databases">
        <title>Black Yeasts Isolated from many extreme environments.</title>
        <authorList>
            <person name="Coleine C."/>
            <person name="Stajich J.E."/>
            <person name="Selbmann L."/>
        </authorList>
    </citation>
    <scope>NUCLEOTIDE SEQUENCE</scope>
    <source>
        <strain evidence="2">CCFEE 5810</strain>
    </source>
</reference>
<proteinExistence type="predicted"/>
<dbReference type="InterPro" id="IPR000210">
    <property type="entry name" value="BTB/POZ_dom"/>
</dbReference>
<feature type="domain" description="BTB" evidence="1">
    <location>
        <begin position="27"/>
        <end position="96"/>
    </location>
</feature>
<dbReference type="EMBL" id="JAVRQU010000014">
    <property type="protein sequence ID" value="KAK5695251.1"/>
    <property type="molecule type" value="Genomic_DNA"/>
</dbReference>
<evidence type="ECO:0000313" key="3">
    <source>
        <dbReference type="Proteomes" id="UP001310594"/>
    </source>
</evidence>
<evidence type="ECO:0000259" key="1">
    <source>
        <dbReference type="PROSITE" id="PS50097"/>
    </source>
</evidence>
<name>A0AAN7ZM90_9PEZI</name>
<dbReference type="InterPro" id="IPR011333">
    <property type="entry name" value="SKP1/BTB/POZ_sf"/>
</dbReference>
<dbReference type="PANTHER" id="PTHR47843:SF2">
    <property type="entry name" value="BTB DOMAIN-CONTAINING PROTEIN"/>
    <property type="match status" value="1"/>
</dbReference>
<organism evidence="2 3">
    <name type="scientific">Elasticomyces elasticus</name>
    <dbReference type="NCBI Taxonomy" id="574655"/>
    <lineage>
        <taxon>Eukaryota</taxon>
        <taxon>Fungi</taxon>
        <taxon>Dikarya</taxon>
        <taxon>Ascomycota</taxon>
        <taxon>Pezizomycotina</taxon>
        <taxon>Dothideomycetes</taxon>
        <taxon>Dothideomycetidae</taxon>
        <taxon>Mycosphaerellales</taxon>
        <taxon>Teratosphaeriaceae</taxon>
        <taxon>Elasticomyces</taxon>
    </lineage>
</organism>
<dbReference type="Gene3D" id="3.30.710.10">
    <property type="entry name" value="Potassium Channel Kv1.1, Chain A"/>
    <property type="match status" value="1"/>
</dbReference>
<accession>A0AAN7ZM90</accession>
<dbReference type="PROSITE" id="PS50097">
    <property type="entry name" value="BTB"/>
    <property type="match status" value="1"/>
</dbReference>
<dbReference type="AlphaFoldDB" id="A0AAN7ZM90"/>
<comment type="caution">
    <text evidence="2">The sequence shown here is derived from an EMBL/GenBank/DDBJ whole genome shotgun (WGS) entry which is preliminary data.</text>
</comment>
<dbReference type="Proteomes" id="UP001310594">
    <property type="component" value="Unassembled WGS sequence"/>
</dbReference>
<dbReference type="CDD" id="cd18186">
    <property type="entry name" value="BTB_POZ_ZBTB_KLHL-like"/>
    <property type="match status" value="1"/>
</dbReference>
<sequence>MTSSNKRSMEGNDSERSPKRTKLEYTNAFTVLVGAEEEEFLLHASIAVMHSKFFRAACNGGFKEAKDKIIRMAEVEPATFRSYLQWLYSRDVVVLTAAELATDVKDESLVSRLVKLYLLADVLADTLLRNRIIDEIQLSLGKNNTCLGIGHINWAYESTPATSTLRKLIVDDHVRNSSWYASWLETARPSLPADFFADLAIGIAKTNWKQPIRPRDAGRCTYHEHDDEFPSCVD</sequence>
<gene>
    <name evidence="2" type="ORF">LTR97_008757</name>
</gene>